<organism evidence="1">
    <name type="scientific">Octopus bimaculoides</name>
    <name type="common">California two-spotted octopus</name>
    <dbReference type="NCBI Taxonomy" id="37653"/>
    <lineage>
        <taxon>Eukaryota</taxon>
        <taxon>Metazoa</taxon>
        <taxon>Spiralia</taxon>
        <taxon>Lophotrochozoa</taxon>
        <taxon>Mollusca</taxon>
        <taxon>Cephalopoda</taxon>
        <taxon>Coleoidea</taxon>
        <taxon>Octopodiformes</taxon>
        <taxon>Octopoda</taxon>
        <taxon>Incirrata</taxon>
        <taxon>Octopodidae</taxon>
        <taxon>Octopus</taxon>
    </lineage>
</organism>
<sequence length="125" mass="14335">CILSNGPGTERSEEEVEEFWRKLTECVDRVGKSGYVVVLGDLNVQVENEEVENVVGKYGVPGQNESGGRLLEMCMEQELMVENNLFKKWEKNKFTWQRVEGGTVVERDLMDYSLIIQAQEWLCGK</sequence>
<dbReference type="SUPFAM" id="SSF56219">
    <property type="entry name" value="DNase I-like"/>
    <property type="match status" value="1"/>
</dbReference>
<feature type="non-terminal residue" evidence="1">
    <location>
        <position position="1"/>
    </location>
</feature>
<dbReference type="STRING" id="37653.A0A0L8GBK3"/>
<dbReference type="EMBL" id="KQ422711">
    <property type="protein sequence ID" value="KOF74401.1"/>
    <property type="molecule type" value="Genomic_DNA"/>
</dbReference>
<evidence type="ECO:0008006" key="2">
    <source>
        <dbReference type="Google" id="ProtNLM"/>
    </source>
</evidence>
<accession>A0A0L8GBK3</accession>
<protein>
    <recommendedName>
        <fullName evidence="2">Endonuclease/exonuclease/phosphatase domain-containing protein</fullName>
    </recommendedName>
</protein>
<gene>
    <name evidence="1" type="ORF">OCBIM_22036314mg</name>
</gene>
<name>A0A0L8GBK3_OCTBM</name>
<dbReference type="Gene3D" id="3.60.10.10">
    <property type="entry name" value="Endonuclease/exonuclease/phosphatase"/>
    <property type="match status" value="1"/>
</dbReference>
<dbReference type="InterPro" id="IPR036691">
    <property type="entry name" value="Endo/exonu/phosph_ase_sf"/>
</dbReference>
<evidence type="ECO:0000313" key="1">
    <source>
        <dbReference type="EMBL" id="KOF74401.1"/>
    </source>
</evidence>
<reference evidence="1" key="1">
    <citation type="submission" date="2015-07" db="EMBL/GenBank/DDBJ databases">
        <title>MeaNS - Measles Nucleotide Surveillance Program.</title>
        <authorList>
            <person name="Tran T."/>
            <person name="Druce J."/>
        </authorList>
    </citation>
    <scope>NUCLEOTIDE SEQUENCE</scope>
    <source>
        <strain evidence="1">UCB-OBI-ISO-001</strain>
        <tissue evidence="1">Gonad</tissue>
    </source>
</reference>
<dbReference type="AlphaFoldDB" id="A0A0L8GBK3"/>
<proteinExistence type="predicted"/>